<evidence type="ECO:0000256" key="7">
    <source>
        <dbReference type="ARBA" id="ARBA00023136"/>
    </source>
</evidence>
<dbReference type="OrthoDB" id="2526284at2759"/>
<organism evidence="11 12">
    <name type="scientific">Musa troglodytarum</name>
    <name type="common">fe'i banana</name>
    <dbReference type="NCBI Taxonomy" id="320322"/>
    <lineage>
        <taxon>Eukaryota</taxon>
        <taxon>Viridiplantae</taxon>
        <taxon>Streptophyta</taxon>
        <taxon>Embryophyta</taxon>
        <taxon>Tracheophyta</taxon>
        <taxon>Spermatophyta</taxon>
        <taxon>Magnoliopsida</taxon>
        <taxon>Liliopsida</taxon>
        <taxon>Zingiberales</taxon>
        <taxon>Musaceae</taxon>
        <taxon>Musa</taxon>
    </lineage>
</organism>
<evidence type="ECO:0000256" key="8">
    <source>
        <dbReference type="PROSITE-ProRule" id="PRU00267"/>
    </source>
</evidence>
<dbReference type="GO" id="GO:0005737">
    <property type="term" value="C:cytoplasm"/>
    <property type="evidence" value="ECO:0007669"/>
    <property type="project" value="TreeGrafter"/>
</dbReference>
<feature type="region of interest" description="Disordered" evidence="9">
    <location>
        <begin position="628"/>
        <end position="669"/>
    </location>
</feature>
<feature type="region of interest" description="Disordered" evidence="9">
    <location>
        <begin position="536"/>
        <end position="564"/>
    </location>
</feature>
<evidence type="ECO:0000256" key="6">
    <source>
        <dbReference type="ARBA" id="ARBA00022989"/>
    </source>
</evidence>
<keyword evidence="6" id="KW-1133">Transmembrane helix</keyword>
<evidence type="ECO:0000256" key="9">
    <source>
        <dbReference type="SAM" id="MobiDB-lite"/>
    </source>
</evidence>
<feature type="region of interest" description="Disordered" evidence="9">
    <location>
        <begin position="582"/>
        <end position="610"/>
    </location>
</feature>
<comment type="subcellular location">
    <subcellularLocation>
        <location evidence="1">Membrane</location>
        <topology evidence="1">Single-pass membrane protein</topology>
    </subcellularLocation>
</comment>
<dbReference type="Proteomes" id="UP001055439">
    <property type="component" value="Chromosome 10"/>
</dbReference>
<keyword evidence="8" id="KW-0539">Nucleus</keyword>
<dbReference type="Pfam" id="PF00505">
    <property type="entry name" value="HMG_box"/>
    <property type="match status" value="1"/>
</dbReference>
<dbReference type="SUPFAM" id="SSF47095">
    <property type="entry name" value="HMG-box"/>
    <property type="match status" value="1"/>
</dbReference>
<evidence type="ECO:0000313" key="11">
    <source>
        <dbReference type="EMBL" id="URD78177.1"/>
    </source>
</evidence>
<proteinExistence type="inferred from homology"/>
<evidence type="ECO:0000256" key="1">
    <source>
        <dbReference type="ARBA" id="ARBA00004167"/>
    </source>
</evidence>
<evidence type="ECO:0000256" key="5">
    <source>
        <dbReference type="ARBA" id="ARBA00022692"/>
    </source>
</evidence>
<keyword evidence="8" id="KW-0238">DNA-binding</keyword>
<evidence type="ECO:0000256" key="3">
    <source>
        <dbReference type="ARBA" id="ARBA00022676"/>
    </source>
</evidence>
<dbReference type="InterPro" id="IPR008166">
    <property type="entry name" value="Glyco_transf_92"/>
</dbReference>
<dbReference type="Pfam" id="PF01697">
    <property type="entry name" value="Glyco_transf_92"/>
    <property type="match status" value="1"/>
</dbReference>
<dbReference type="GO" id="GO:0016020">
    <property type="term" value="C:membrane"/>
    <property type="evidence" value="ECO:0007669"/>
    <property type="project" value="UniProtKB-SubCell"/>
</dbReference>
<evidence type="ECO:0000256" key="2">
    <source>
        <dbReference type="ARBA" id="ARBA00007647"/>
    </source>
</evidence>
<dbReference type="InterPro" id="IPR036910">
    <property type="entry name" value="HMG_box_dom_sf"/>
</dbReference>
<gene>
    <name evidence="11" type="ORF">MUK42_02648</name>
</gene>
<dbReference type="CDD" id="cd22005">
    <property type="entry name" value="HMG-box_AtHMGB1-like"/>
    <property type="match status" value="1"/>
</dbReference>
<dbReference type="PANTHER" id="PTHR21461:SF69">
    <property type="entry name" value="GLYCOSYLTRANSFERASE FAMILY 92 PROTEIN"/>
    <property type="match status" value="1"/>
</dbReference>
<dbReference type="SMART" id="SM00398">
    <property type="entry name" value="HMG"/>
    <property type="match status" value="1"/>
</dbReference>
<dbReference type="PANTHER" id="PTHR21461">
    <property type="entry name" value="GLYCOSYLTRANSFERASE FAMILY 92 PROTEIN"/>
    <property type="match status" value="1"/>
</dbReference>
<dbReference type="AlphaFoldDB" id="A0A9E7EL82"/>
<feature type="compositionally biased region" description="Basic and acidic residues" evidence="9">
    <location>
        <begin position="536"/>
        <end position="545"/>
    </location>
</feature>
<evidence type="ECO:0000259" key="10">
    <source>
        <dbReference type="PROSITE" id="PS50118"/>
    </source>
</evidence>
<keyword evidence="7" id="KW-0472">Membrane</keyword>
<feature type="compositionally biased region" description="Basic and acidic residues" evidence="9">
    <location>
        <begin position="595"/>
        <end position="607"/>
    </location>
</feature>
<dbReference type="Gene3D" id="1.10.30.10">
    <property type="entry name" value="High mobility group box domain"/>
    <property type="match status" value="1"/>
</dbReference>
<name>A0A9E7EL82_9LILI</name>
<feature type="DNA-binding region" description="HMG box" evidence="8">
    <location>
        <begin position="560"/>
        <end position="629"/>
    </location>
</feature>
<evidence type="ECO:0000256" key="4">
    <source>
        <dbReference type="ARBA" id="ARBA00022679"/>
    </source>
</evidence>
<keyword evidence="3" id="KW-0328">Glycosyltransferase</keyword>
<keyword evidence="12" id="KW-1185">Reference proteome</keyword>
<comment type="similarity">
    <text evidence="2">Belongs to the glycosyltransferase 92 family.</text>
</comment>
<dbReference type="GO" id="GO:0005634">
    <property type="term" value="C:nucleus"/>
    <property type="evidence" value="ECO:0007669"/>
    <property type="project" value="UniProtKB-UniRule"/>
</dbReference>
<dbReference type="PROSITE" id="PS50118">
    <property type="entry name" value="HMG_BOX_2"/>
    <property type="match status" value="1"/>
</dbReference>
<dbReference type="GO" id="GO:0003677">
    <property type="term" value="F:DNA binding"/>
    <property type="evidence" value="ECO:0007669"/>
    <property type="project" value="UniProtKB-UniRule"/>
</dbReference>
<accession>A0A9E7EL82</accession>
<dbReference type="GO" id="GO:0016757">
    <property type="term" value="F:glycosyltransferase activity"/>
    <property type="evidence" value="ECO:0007669"/>
    <property type="project" value="UniProtKB-KW"/>
</dbReference>
<dbReference type="InterPro" id="IPR009071">
    <property type="entry name" value="HMG_box_dom"/>
</dbReference>
<feature type="domain" description="HMG box" evidence="10">
    <location>
        <begin position="560"/>
        <end position="629"/>
    </location>
</feature>
<dbReference type="EMBL" id="CP097503">
    <property type="protein sequence ID" value="URD78177.1"/>
    <property type="molecule type" value="Genomic_DNA"/>
</dbReference>
<feature type="compositionally biased region" description="Acidic residues" evidence="9">
    <location>
        <begin position="653"/>
        <end position="669"/>
    </location>
</feature>
<keyword evidence="4" id="KW-0808">Transferase</keyword>
<evidence type="ECO:0000313" key="12">
    <source>
        <dbReference type="Proteomes" id="UP001055439"/>
    </source>
</evidence>
<sequence>MRRRVTTSVLSIAIFFLLAASFSLHVFRHLLPSGNAINSRTLTQPVDRLRNYAVGEAAVSVLRVLRSPPRHRPPPMESVLLLDWEVLLLPSPNTPTAASGGQLSCLFHTGATSPARPAGPVAFLCSLPNSLRRFRPFYTPRLSGASSNASGWEGLEDPPREMLRSTQLAYESVSTGDDVIVFVKGVNRRRDRDLPASSLRCVFSPASGGAAVATTSVTSSAQEAFRCAHPPAAEVSRIGPLRVSISTGPEAAPTPTLADYHRPRGPARGGRLSICACTMVFNAAKFLPEWVVYHAAIGVERFFLYDNGSEDELESVVSRLGSQGFNVSTRFWPWPKTQEAGFSHCAVVNRDECEWMAFIDVDEFVFSTDWDDSDRPNRSMMGALVAVGPEVGQIAIRCLEFGPSGHRAHPLGGVTQGYTCRRRNEERHKSLLRLDAVAFSLVNSVHHFELQEGFQTKQVEVGEARLNHYKYQAWKEFKAKFRRRVSAYVVDWKEPMNLASKDRPPGLGSDPIEPKGWTDMFCEVNDTRLRDATRRWFTEGPERTGKKPRKTKAAKDPNKPKRPPSAFFVFMEEFRKSFKEKNPNNKSVSVVGKAAGDKWKSMSEAEKAPYVAKAAKFKTEYTKKLAAYNKNQSGGGSHDADEEDESDKSSSEVNDDDEEGSGEEEEDDE</sequence>
<protein>
    <submittedName>
        <fullName evidence="11">Zinc finger family protein</fullName>
    </submittedName>
</protein>
<keyword evidence="5" id="KW-0812">Transmembrane</keyword>
<reference evidence="11" key="1">
    <citation type="submission" date="2022-05" db="EMBL/GenBank/DDBJ databases">
        <title>The Musa troglodytarum L. genome provides insights into the mechanism of non-climacteric behaviour and enrichment of carotenoids.</title>
        <authorList>
            <person name="Wang J."/>
        </authorList>
    </citation>
    <scope>NUCLEOTIDE SEQUENCE</scope>
    <source>
        <tissue evidence="11">Leaf</tissue>
    </source>
</reference>